<dbReference type="GO" id="GO:0022857">
    <property type="term" value="F:transmembrane transporter activity"/>
    <property type="evidence" value="ECO:0007669"/>
    <property type="project" value="InterPro"/>
</dbReference>
<name>F9G7Z7_FUSOF</name>
<feature type="transmembrane region" description="Helical" evidence="7">
    <location>
        <begin position="166"/>
        <end position="185"/>
    </location>
</feature>
<protein>
    <recommendedName>
        <fullName evidence="8">Major facilitator superfamily (MFS) profile domain-containing protein</fullName>
    </recommendedName>
</protein>
<comment type="subcellular location">
    <subcellularLocation>
        <location evidence="1">Membrane</location>
        <topology evidence="1">Multi-pass membrane protein</topology>
    </subcellularLocation>
</comment>
<organism evidence="9">
    <name type="scientific">Fusarium oxysporum (strain Fo5176)</name>
    <name type="common">Fusarium vascular wilt</name>
    <dbReference type="NCBI Taxonomy" id="660025"/>
    <lineage>
        <taxon>Eukaryota</taxon>
        <taxon>Fungi</taxon>
        <taxon>Dikarya</taxon>
        <taxon>Ascomycota</taxon>
        <taxon>Pezizomycotina</taxon>
        <taxon>Sordariomycetes</taxon>
        <taxon>Hypocreomycetidae</taxon>
        <taxon>Hypocreales</taxon>
        <taxon>Nectriaceae</taxon>
        <taxon>Fusarium</taxon>
        <taxon>Fusarium oxysporum species complex</taxon>
    </lineage>
</organism>
<evidence type="ECO:0000256" key="3">
    <source>
        <dbReference type="ARBA" id="ARBA00022989"/>
    </source>
</evidence>
<dbReference type="OrthoDB" id="413079at2759"/>
<keyword evidence="2 7" id="KW-0812">Transmembrane</keyword>
<feature type="transmembrane region" description="Helical" evidence="7">
    <location>
        <begin position="262"/>
        <end position="283"/>
    </location>
</feature>
<dbReference type="SUPFAM" id="SSF103473">
    <property type="entry name" value="MFS general substrate transporter"/>
    <property type="match status" value="1"/>
</dbReference>
<feature type="transmembrane region" description="Helical" evidence="7">
    <location>
        <begin position="295"/>
        <end position="316"/>
    </location>
</feature>
<evidence type="ECO:0000256" key="5">
    <source>
        <dbReference type="ARBA" id="ARBA00023180"/>
    </source>
</evidence>
<keyword evidence="4 7" id="KW-0472">Membrane</keyword>
<dbReference type="GO" id="GO:0016020">
    <property type="term" value="C:membrane"/>
    <property type="evidence" value="ECO:0007669"/>
    <property type="project" value="UniProtKB-SubCell"/>
</dbReference>
<dbReference type="PROSITE" id="PS50850">
    <property type="entry name" value="MFS"/>
    <property type="match status" value="1"/>
</dbReference>
<dbReference type="InterPro" id="IPR011701">
    <property type="entry name" value="MFS"/>
</dbReference>
<sequence>MATVTQTDTRSETFELRSSPSPTRNVLDDTEPPHSSKPSTGELLKILSAGFSFFVAGVNDGSIGALVPHIIRDYNVTTAIVSSVYGANFMGWFLGAFSNTHLCQVFDLGSMLTLGAVLQVIAHALRSWKPPFPLFTITFWLASLGQAYQDTHGNTYVSGVKGSHRWLAFIHAMYMAGCLVGPFVATGVASAGSTSRWYLFYTFPLGIGVLNVAFVVYAFWDTLRLKKKQPPTERTLEADESPASRNDDAFSLMKETLKNKNVWLISLFFFFFLGATLTASGWVVEYLVEVRHGDINQMGFVPAGFSGGSLLGRLFLAEPTHRFGVRPMIFAFTILSIGLQVLFWLVPNIIAASIAISLLGFFMGPYFATGISVGSKLFNPRIQSTALAFVFVFAQLGGCLFPIITGLIAASAGVSILQPILCALLVATSVSWLFVPMPKEDSSIACSSVGGAILESKVCDRAGDDGDYVERVMRDPARATDWELGVTQGDASSDFASQIRYEESQPRNDRGAVEYFTKRQASTDKRKRDSNSPPSSGGHYNHPAKRARKYSPYLFVSTNEERYTERLAHMQDRLDRYKPSTTNGMWPHVVGPDVAPASQTLEYDTSGWKAIVDSMASDINDGNSDMYDRQLNLFIVCAPNTLWDSSPLSDLMESLEIIVKPRATSDYGTRFHLAIDNSAWAGIPALPSTDLCYKHSLDATEMSDDGPDFDQLADFTVDHGALRSGKLPTALRDIPIHYYSWQLGQKVTSLRTPRNLRGIFVGADFVDEMLKKYTILK</sequence>
<feature type="transmembrane region" description="Helical" evidence="7">
    <location>
        <begin position="416"/>
        <end position="435"/>
    </location>
</feature>
<dbReference type="InterPro" id="IPR020846">
    <property type="entry name" value="MFS_dom"/>
</dbReference>
<evidence type="ECO:0000256" key="2">
    <source>
        <dbReference type="ARBA" id="ARBA00022692"/>
    </source>
</evidence>
<evidence type="ECO:0000256" key="6">
    <source>
        <dbReference type="SAM" id="MobiDB-lite"/>
    </source>
</evidence>
<evidence type="ECO:0000256" key="7">
    <source>
        <dbReference type="SAM" id="Phobius"/>
    </source>
</evidence>
<reference evidence="9" key="1">
    <citation type="journal article" date="2012" name="Mol. Plant Microbe Interact.">
        <title>A highly conserved effector in Fusarium oxysporum is required for full virulence on Arabidopsis.</title>
        <authorList>
            <person name="Thatcher L.F."/>
            <person name="Gardiner D.M."/>
            <person name="Kazan K."/>
            <person name="Manners J."/>
        </authorList>
    </citation>
    <scope>NUCLEOTIDE SEQUENCE [LARGE SCALE GENOMIC DNA]</scope>
    <source>
        <strain evidence="9">Fo5176</strain>
    </source>
</reference>
<dbReference type="InterPro" id="IPR036259">
    <property type="entry name" value="MFS_trans_sf"/>
</dbReference>
<dbReference type="FunFam" id="1.20.1250.20:FF:000286">
    <property type="entry name" value="MFS efflux transporter"/>
    <property type="match status" value="1"/>
</dbReference>
<keyword evidence="3 7" id="KW-1133">Transmembrane helix</keyword>
<accession>F9G7Z7</accession>
<dbReference type="AlphaFoldDB" id="F9G7Z7"/>
<evidence type="ECO:0000313" key="9">
    <source>
        <dbReference type="EMBL" id="EGU74702.1"/>
    </source>
</evidence>
<dbReference type="Pfam" id="PF07690">
    <property type="entry name" value="MFS_1"/>
    <property type="match status" value="1"/>
</dbReference>
<feature type="region of interest" description="Disordered" evidence="6">
    <location>
        <begin position="501"/>
        <end position="544"/>
    </location>
</feature>
<feature type="compositionally biased region" description="Basic and acidic residues" evidence="6">
    <location>
        <begin position="501"/>
        <end position="512"/>
    </location>
</feature>
<dbReference type="InterPro" id="IPR051788">
    <property type="entry name" value="MFS_Transporter"/>
</dbReference>
<dbReference type="PANTHER" id="PTHR23514">
    <property type="entry name" value="BYPASS OF STOP CODON PROTEIN 6"/>
    <property type="match status" value="1"/>
</dbReference>
<feature type="transmembrane region" description="Helical" evidence="7">
    <location>
        <begin position="328"/>
        <end position="346"/>
    </location>
</feature>
<comment type="caution">
    <text evidence="9">The sequence shown here is derived from an EMBL/GenBank/DDBJ whole genome shotgun (WGS) entry which is preliminary data.</text>
</comment>
<dbReference type="EMBL" id="AFQF01003647">
    <property type="protein sequence ID" value="EGU74702.1"/>
    <property type="molecule type" value="Genomic_DNA"/>
</dbReference>
<evidence type="ECO:0000256" key="1">
    <source>
        <dbReference type="ARBA" id="ARBA00004141"/>
    </source>
</evidence>
<dbReference type="Gene3D" id="1.20.1250.20">
    <property type="entry name" value="MFS general substrate transporter like domains"/>
    <property type="match status" value="1"/>
</dbReference>
<gene>
    <name evidence="9" type="ORF">FOXB_14779</name>
</gene>
<feature type="transmembrane region" description="Helical" evidence="7">
    <location>
        <begin position="352"/>
        <end position="374"/>
    </location>
</feature>
<feature type="transmembrane region" description="Helical" evidence="7">
    <location>
        <begin position="197"/>
        <end position="220"/>
    </location>
</feature>
<feature type="region of interest" description="Disordered" evidence="6">
    <location>
        <begin position="1"/>
        <end position="38"/>
    </location>
</feature>
<proteinExistence type="predicted"/>
<keyword evidence="5" id="KW-0325">Glycoprotein</keyword>
<feature type="transmembrane region" description="Helical" evidence="7">
    <location>
        <begin position="386"/>
        <end position="410"/>
    </location>
</feature>
<feature type="domain" description="Major facilitator superfamily (MFS) profile" evidence="8">
    <location>
        <begin position="45"/>
        <end position="439"/>
    </location>
</feature>
<dbReference type="PANTHER" id="PTHR23514:SF16">
    <property type="entry name" value="TRANSPORTER, PUTATIVE (AFU_ORTHOLOGUE AFUA_2G17270)-RELATED"/>
    <property type="match status" value="1"/>
</dbReference>
<evidence type="ECO:0000256" key="4">
    <source>
        <dbReference type="ARBA" id="ARBA00023136"/>
    </source>
</evidence>
<feature type="compositionally biased region" description="Basic and acidic residues" evidence="6">
    <location>
        <begin position="521"/>
        <end position="530"/>
    </location>
</feature>
<evidence type="ECO:0000259" key="8">
    <source>
        <dbReference type="PROSITE" id="PS50850"/>
    </source>
</evidence>